<name>A0A1C7MIK2_GRIFR</name>
<gene>
    <name evidence="1" type="ORF">A0H81_03932</name>
</gene>
<accession>A0A1C7MIK2</accession>
<reference evidence="1 2" key="1">
    <citation type="submission" date="2016-03" db="EMBL/GenBank/DDBJ databases">
        <title>Whole genome sequencing of Grifola frondosa 9006-11.</title>
        <authorList>
            <person name="Min B."/>
            <person name="Park H."/>
            <person name="Kim J.-G."/>
            <person name="Cho H."/>
            <person name="Oh Y.-L."/>
            <person name="Kong W.-S."/>
            <person name="Choi I.-G."/>
        </authorList>
    </citation>
    <scope>NUCLEOTIDE SEQUENCE [LARGE SCALE GENOMIC DNA]</scope>
    <source>
        <strain evidence="1 2">9006-11</strain>
    </source>
</reference>
<comment type="caution">
    <text evidence="1">The sequence shown here is derived from an EMBL/GenBank/DDBJ whole genome shotgun (WGS) entry which is preliminary data.</text>
</comment>
<dbReference type="OMA" id="LHRSAFN"/>
<dbReference type="OrthoDB" id="10251508at2759"/>
<dbReference type="Proteomes" id="UP000092993">
    <property type="component" value="Unassembled WGS sequence"/>
</dbReference>
<sequence length="337" mass="37024">MLCAVFDEKMATPFRSTIPGRKAAQVGRWHSFHKEESRDRALSADPSSEMDWEDIWTKGTSNYVLPPELENLSANSVNAIVYFYKRLSALSTPFITGRPFTLFYGTSIHADGAVGLCLSLPTKPTVHATFPGLQSLTRPLIVTSSEGNLVNSLDNANPSRILLSAIHNQSEVQLAGSMDQTMRDDKYYLGTLRQSGGIRELFQLFHITSGDPSRGTLALESDAAPEEGTLVQMFRLPAHIVPDTLSAYLSKSATLSSAHKSFDLTFVASSDETSLISELSEPHEHEQTFVLDNTFLAASEHGFTVSRALPDEDGRPVAERSWRCTIPGGRLGLQWGF</sequence>
<evidence type="ECO:0000313" key="2">
    <source>
        <dbReference type="Proteomes" id="UP000092993"/>
    </source>
</evidence>
<dbReference type="AlphaFoldDB" id="A0A1C7MIK2"/>
<evidence type="ECO:0000313" key="1">
    <source>
        <dbReference type="EMBL" id="OBZ76682.1"/>
    </source>
</evidence>
<keyword evidence="2" id="KW-1185">Reference proteome</keyword>
<evidence type="ECO:0008006" key="3">
    <source>
        <dbReference type="Google" id="ProtNLM"/>
    </source>
</evidence>
<protein>
    <recommendedName>
        <fullName evidence="3">FIST domain-containing protein</fullName>
    </recommendedName>
</protein>
<dbReference type="EMBL" id="LUGG01000003">
    <property type="protein sequence ID" value="OBZ76682.1"/>
    <property type="molecule type" value="Genomic_DNA"/>
</dbReference>
<organism evidence="1 2">
    <name type="scientific">Grifola frondosa</name>
    <name type="common">Maitake</name>
    <name type="synonym">Polyporus frondosus</name>
    <dbReference type="NCBI Taxonomy" id="5627"/>
    <lineage>
        <taxon>Eukaryota</taxon>
        <taxon>Fungi</taxon>
        <taxon>Dikarya</taxon>
        <taxon>Basidiomycota</taxon>
        <taxon>Agaricomycotina</taxon>
        <taxon>Agaricomycetes</taxon>
        <taxon>Polyporales</taxon>
        <taxon>Grifolaceae</taxon>
        <taxon>Grifola</taxon>
    </lineage>
</organism>
<proteinExistence type="predicted"/>